<feature type="region of interest" description="Disordered" evidence="1">
    <location>
        <begin position="1"/>
        <end position="25"/>
    </location>
</feature>
<name>A0A1J1ID29_9DIPT</name>
<organism evidence="2 3">
    <name type="scientific">Clunio marinus</name>
    <dbReference type="NCBI Taxonomy" id="568069"/>
    <lineage>
        <taxon>Eukaryota</taxon>
        <taxon>Metazoa</taxon>
        <taxon>Ecdysozoa</taxon>
        <taxon>Arthropoda</taxon>
        <taxon>Hexapoda</taxon>
        <taxon>Insecta</taxon>
        <taxon>Pterygota</taxon>
        <taxon>Neoptera</taxon>
        <taxon>Endopterygota</taxon>
        <taxon>Diptera</taxon>
        <taxon>Nematocera</taxon>
        <taxon>Chironomoidea</taxon>
        <taxon>Chironomidae</taxon>
        <taxon>Clunio</taxon>
    </lineage>
</organism>
<dbReference type="EMBL" id="CVRI01000043">
    <property type="protein sequence ID" value="CRK96353.1"/>
    <property type="molecule type" value="Genomic_DNA"/>
</dbReference>
<evidence type="ECO:0000313" key="2">
    <source>
        <dbReference type="EMBL" id="CRK96353.1"/>
    </source>
</evidence>
<dbReference type="AlphaFoldDB" id="A0A1J1ID29"/>
<sequence>MALIKCNVNNKKKSTKTKTTASAQAKNTLHRCNKVGHLNMIGKSELSDLRSVSKDLQQTDRVIRTPDA</sequence>
<dbReference type="Proteomes" id="UP000183832">
    <property type="component" value="Unassembled WGS sequence"/>
</dbReference>
<gene>
    <name evidence="2" type="ORF">CLUMA_CG009770</name>
</gene>
<proteinExistence type="predicted"/>
<keyword evidence="3" id="KW-1185">Reference proteome</keyword>
<accession>A0A1J1ID29</accession>
<evidence type="ECO:0000256" key="1">
    <source>
        <dbReference type="SAM" id="MobiDB-lite"/>
    </source>
</evidence>
<protein>
    <submittedName>
        <fullName evidence="2">CLUMA_CG009770, isoform A</fullName>
    </submittedName>
</protein>
<reference evidence="2 3" key="1">
    <citation type="submission" date="2015-04" db="EMBL/GenBank/DDBJ databases">
        <authorList>
            <person name="Syromyatnikov M.Y."/>
            <person name="Popov V.N."/>
        </authorList>
    </citation>
    <scope>NUCLEOTIDE SEQUENCE [LARGE SCALE GENOMIC DNA]</scope>
</reference>
<evidence type="ECO:0000313" key="3">
    <source>
        <dbReference type="Proteomes" id="UP000183832"/>
    </source>
</evidence>